<dbReference type="GO" id="GO:0016788">
    <property type="term" value="F:hydrolase activity, acting on ester bonds"/>
    <property type="evidence" value="ECO:0007669"/>
    <property type="project" value="InterPro"/>
</dbReference>
<gene>
    <name evidence="2" type="ORF">H0Z12_09380</name>
</gene>
<evidence type="ECO:0000313" key="3">
    <source>
        <dbReference type="Proteomes" id="UP000663901"/>
    </source>
</evidence>
<organism evidence="2 3">
    <name type="scientific">Pantoea ananas</name>
    <name type="common">Erwinia uredovora</name>
    <dbReference type="NCBI Taxonomy" id="553"/>
    <lineage>
        <taxon>Bacteria</taxon>
        <taxon>Pseudomonadati</taxon>
        <taxon>Pseudomonadota</taxon>
        <taxon>Gammaproteobacteria</taxon>
        <taxon>Enterobacterales</taxon>
        <taxon>Erwiniaceae</taxon>
        <taxon>Pantoea</taxon>
    </lineage>
</organism>
<proteinExistence type="predicted"/>
<dbReference type="AlphaFoldDB" id="A0A8A4K8H9"/>
<evidence type="ECO:0000313" key="2">
    <source>
        <dbReference type="EMBL" id="QTC47742.1"/>
    </source>
</evidence>
<feature type="domain" description="Toxin SymE-like" evidence="1">
    <location>
        <begin position="20"/>
        <end position="69"/>
    </location>
</feature>
<accession>A0A8A4K8H9</accession>
<dbReference type="GO" id="GO:0005737">
    <property type="term" value="C:cytoplasm"/>
    <property type="evidence" value="ECO:0007669"/>
    <property type="project" value="InterPro"/>
</dbReference>
<protein>
    <submittedName>
        <fullName evidence="2">Type I addiction module toxin, SymE family</fullName>
    </submittedName>
</protein>
<dbReference type="EMBL" id="CP059084">
    <property type="protein sequence ID" value="QTC47742.1"/>
    <property type="molecule type" value="Genomic_DNA"/>
</dbReference>
<dbReference type="Proteomes" id="UP000663901">
    <property type="component" value="Chromosome"/>
</dbReference>
<dbReference type="InterPro" id="IPR014944">
    <property type="entry name" value="Toxin_SymE-like"/>
</dbReference>
<dbReference type="Pfam" id="PF08845">
    <property type="entry name" value="SymE_toxin"/>
    <property type="match status" value="1"/>
</dbReference>
<reference evidence="2" key="1">
    <citation type="submission" date="2020-07" db="EMBL/GenBank/DDBJ databases">
        <title>Genome Sequences for Panteoa spp. that cause Center Rot in Onions.</title>
        <authorList>
            <person name="Asselin J.A."/>
            <person name="Helmann T."/>
            <person name="Beer S."/>
            <person name="Stodghill P."/>
        </authorList>
    </citation>
    <scope>NUCLEOTIDE SEQUENCE</scope>
    <source>
        <strain evidence="2">OC5a</strain>
    </source>
</reference>
<dbReference type="GO" id="GO:0016070">
    <property type="term" value="P:RNA metabolic process"/>
    <property type="evidence" value="ECO:0007669"/>
    <property type="project" value="InterPro"/>
</dbReference>
<evidence type="ECO:0000259" key="1">
    <source>
        <dbReference type="Pfam" id="PF08845"/>
    </source>
</evidence>
<dbReference type="GO" id="GO:0003723">
    <property type="term" value="F:RNA binding"/>
    <property type="evidence" value="ECO:0007669"/>
    <property type="project" value="InterPro"/>
</dbReference>
<name>A0A8A4K8H9_PANAN</name>
<dbReference type="RefSeq" id="WP_072404051.1">
    <property type="nucleotide sequence ID" value="NZ_CP054912.1"/>
</dbReference>
<sequence>MTTIPTSPKTRPDTASFKKQRCYTVGYVPKFGDTSTPALNLCGKWLREVGFETGTRVKAEISEGRIVLEVEM</sequence>